<keyword evidence="1" id="KW-0175">Coiled coil</keyword>
<feature type="compositionally biased region" description="Low complexity" evidence="2">
    <location>
        <begin position="938"/>
        <end position="947"/>
    </location>
</feature>
<reference evidence="3 5" key="6">
    <citation type="journal article" date="2005" name="PLoS Comput. Biol.">
        <title>Combined evidence annotation of transposable elements in genome sequences.</title>
        <authorList>
            <person name="Quesneville H."/>
            <person name="Bergman C.M."/>
            <person name="Andrieu O."/>
            <person name="Autard D."/>
            <person name="Nouaud D."/>
            <person name="Ashburner M."/>
            <person name="Anxolabehere D."/>
        </authorList>
    </citation>
    <scope>NUCLEOTIDE SEQUENCE [LARGE SCALE GENOMIC DNA]</scope>
    <source>
        <strain evidence="5">Berkeley</strain>
    </source>
</reference>
<dbReference type="OMA" id="GQTMRHT"/>
<feature type="region of interest" description="Disordered" evidence="2">
    <location>
        <begin position="437"/>
        <end position="504"/>
    </location>
</feature>
<evidence type="ECO:0000256" key="2">
    <source>
        <dbReference type="SAM" id="MobiDB-lite"/>
    </source>
</evidence>
<dbReference type="STRING" id="7227.FBpp0300399"/>
<feature type="region of interest" description="Disordered" evidence="2">
    <location>
        <begin position="684"/>
        <end position="753"/>
    </location>
</feature>
<dbReference type="PhylomeDB" id="A0A0B4K6A7"/>
<dbReference type="Bgee" id="FBgn0037448">
    <property type="expression patterns" value="Expressed in visceral muscle cell in digestive tract and 45 other cell types or tissues"/>
</dbReference>
<feature type="region of interest" description="Disordered" evidence="2">
    <location>
        <begin position="937"/>
        <end position="1105"/>
    </location>
</feature>
<feature type="compositionally biased region" description="Basic residues" evidence="2">
    <location>
        <begin position="1033"/>
        <end position="1045"/>
    </location>
</feature>
<dbReference type="AGR" id="FB:FBgn0037448"/>
<evidence type="ECO:0000313" key="4">
    <source>
        <dbReference type="FlyBase" id="FBgn0037448"/>
    </source>
</evidence>
<feature type="compositionally biased region" description="Low complexity" evidence="2">
    <location>
        <begin position="694"/>
        <end position="721"/>
    </location>
</feature>
<reference evidence="3 5" key="8">
    <citation type="journal article" date="2007" name="Science">
        <title>Sequence finishing and mapping of Drosophila melanogaster heterochromatin.</title>
        <authorList>
            <person name="Hoskins R.A."/>
            <person name="Carlson J.W."/>
            <person name="Kennedy C."/>
            <person name="Acevedo D."/>
            <person name="Evans-Holm M."/>
            <person name="Frise E."/>
            <person name="Wan K.H."/>
            <person name="Park S."/>
            <person name="Mendez-Lago M."/>
            <person name="Rossi F."/>
            <person name="Villasante A."/>
            <person name="Dimitri P."/>
            <person name="Karpen G.H."/>
            <person name="Celniker S.E."/>
        </authorList>
    </citation>
    <scope>NUCLEOTIDE SEQUENCE [LARGE SCALE GENOMIC DNA]</scope>
    <source>
        <strain evidence="5">Berkeley</strain>
    </source>
</reference>
<reference evidence="3 5" key="4">
    <citation type="journal article" date="2002" name="Genome Biol.">
        <title>The transposable elements of the Drosophila melanogaster euchromatin: a genomics perspective.</title>
        <authorList>
            <person name="Kaminker J.S."/>
            <person name="Bergman C.M."/>
            <person name="Kronmiller B."/>
            <person name="Carlson J."/>
            <person name="Svirskas R."/>
            <person name="Patel S."/>
            <person name="Frise E."/>
            <person name="Wheeler D.A."/>
            <person name="Lewis S.E."/>
            <person name="Rubin G.M."/>
            <person name="Ashburner M."/>
            <person name="Celniker S.E."/>
        </authorList>
    </citation>
    <scope>NUCLEOTIDE SEQUENCE [LARGE SCALE GENOMIC DNA]</scope>
    <source>
        <strain evidence="5">Berkeley</strain>
    </source>
</reference>
<proteinExistence type="predicted"/>
<feature type="compositionally biased region" description="Polar residues" evidence="2">
    <location>
        <begin position="684"/>
        <end position="693"/>
    </location>
</feature>
<gene>
    <name evidence="3" type="primary">Dmel\CG15186</name>
    <name evidence="3 4" type="ORF">CG15186</name>
    <name evidence="3" type="ORF">Dmel_CG15186</name>
</gene>
<dbReference type="GeneID" id="40797"/>
<dbReference type="PaxDb" id="7227-FBpp0300399"/>
<dbReference type="BioGRID-ORCS" id="40797">
    <property type="hits" value="0 hits in 1 CRISPR screen"/>
</dbReference>
<reference evidence="3 5" key="1">
    <citation type="journal article" date="2000" name="Science">
        <title>The genome sequence of Drosophila melanogaster.</title>
        <authorList>
            <person name="Adams M.D."/>
            <person name="Celniker S.E."/>
            <person name="Holt R.A."/>
            <person name="Evans C.A."/>
            <person name="Gocayne J.D."/>
            <person name="Amanatides P.G."/>
            <person name="Scherer S.E."/>
            <person name="Li P.W."/>
            <person name="Hoskins R.A."/>
            <person name="Galle R.F."/>
            <person name="George R.A."/>
            <person name="Lewis S.E."/>
            <person name="Richards S."/>
            <person name="Ashburner M."/>
            <person name="Henderson S.N."/>
            <person name="Sutton G.G."/>
            <person name="Wortman J.R."/>
            <person name="Yandell M.D."/>
            <person name="Zhang Q."/>
            <person name="Chen L.X."/>
            <person name="Brandon R.C."/>
            <person name="Rogers Y.H."/>
            <person name="Blazej R.G."/>
            <person name="Champe M."/>
            <person name="Pfeiffer B.D."/>
            <person name="Wan K.H."/>
            <person name="Doyle C."/>
            <person name="Baxter E.G."/>
            <person name="Helt G."/>
            <person name="Nelson C.R."/>
            <person name="Gabor G.L."/>
            <person name="Abril J.F."/>
            <person name="Agbayani A."/>
            <person name="An H.J."/>
            <person name="Andrews-Pfannkoch C."/>
            <person name="Baldwin D."/>
            <person name="Ballew R.M."/>
            <person name="Basu A."/>
            <person name="Baxendale J."/>
            <person name="Bayraktaroglu L."/>
            <person name="Beasley E.M."/>
            <person name="Beeson K.Y."/>
            <person name="Benos P.V."/>
            <person name="Berman B.P."/>
            <person name="Bhandari D."/>
            <person name="Bolshakov S."/>
            <person name="Borkova D."/>
            <person name="Botchan M.R."/>
            <person name="Bouck J."/>
            <person name="Brokstein P."/>
            <person name="Brottier P."/>
            <person name="Burtis K.C."/>
            <person name="Busam D.A."/>
            <person name="Butler H."/>
            <person name="Cadieu E."/>
            <person name="Center A."/>
            <person name="Chandra I."/>
            <person name="Cherry J.M."/>
            <person name="Cawley S."/>
            <person name="Dahlke C."/>
            <person name="Davenport L.B."/>
            <person name="Davies P."/>
            <person name="de Pablos B."/>
            <person name="Delcher A."/>
            <person name="Deng Z."/>
            <person name="Mays A.D."/>
            <person name="Dew I."/>
            <person name="Dietz S.M."/>
            <person name="Dodson K."/>
            <person name="Doup L.E."/>
            <person name="Downes M."/>
            <person name="Dugan-Rocha S."/>
            <person name="Dunkov B.C."/>
            <person name="Dunn P."/>
            <person name="Durbin K.J."/>
            <person name="Evangelista C.C."/>
            <person name="Ferraz C."/>
            <person name="Ferriera S."/>
            <person name="Fleischmann W."/>
            <person name="Fosler C."/>
            <person name="Gabrielian A.E."/>
            <person name="Garg N.S."/>
            <person name="Gelbart W.M."/>
            <person name="Glasser K."/>
            <person name="Glodek A."/>
            <person name="Gong F."/>
            <person name="Gorrell J.H."/>
            <person name="Gu Z."/>
            <person name="Guan P."/>
            <person name="Harris M."/>
            <person name="Harris N.L."/>
            <person name="Harvey D."/>
            <person name="Heiman T.J."/>
            <person name="Hernandez J.R."/>
            <person name="Houck J."/>
            <person name="Hostin D."/>
            <person name="Houston K.A."/>
            <person name="Howland T.J."/>
            <person name="Wei M.H."/>
            <person name="Ibegwam C."/>
            <person name="Jalali M."/>
            <person name="Kalush F."/>
            <person name="Karpen G.H."/>
            <person name="Ke Z."/>
            <person name="Kennison J.A."/>
            <person name="Ketchum K.A."/>
            <person name="Kimmel B.E."/>
            <person name="Kodira C.D."/>
            <person name="Kraft C."/>
            <person name="Kravitz S."/>
            <person name="Kulp D."/>
            <person name="Lai Z."/>
            <person name="Lasko P."/>
            <person name="Lei Y."/>
            <person name="Levitsky A.A."/>
            <person name="Li J."/>
            <person name="Li Z."/>
            <person name="Liang Y."/>
            <person name="Lin X."/>
            <person name="Liu X."/>
            <person name="Mattei B."/>
            <person name="McIntosh T.C."/>
            <person name="McLeod M.P."/>
            <person name="McPherson D."/>
            <person name="Merkulov G."/>
            <person name="Milshina N.V."/>
            <person name="Mobarry C."/>
            <person name="Morris J."/>
            <person name="Moshrefi A."/>
            <person name="Mount S.M."/>
            <person name="Moy M."/>
            <person name="Murphy B."/>
            <person name="Murphy L."/>
            <person name="Muzny D.M."/>
            <person name="Nelson D.L."/>
            <person name="Nelson D.R."/>
            <person name="Nelson K.A."/>
            <person name="Nixon K."/>
            <person name="Nusskern D.R."/>
            <person name="Pacleb J.M."/>
            <person name="Palazzolo M."/>
            <person name="Pittman G.S."/>
            <person name="Pan S."/>
            <person name="Pollard J."/>
            <person name="Puri V."/>
            <person name="Reese M.G."/>
            <person name="Reinert K."/>
            <person name="Remington K."/>
            <person name="Saunders R.D."/>
            <person name="Scheeler F."/>
            <person name="Shen H."/>
            <person name="Shue B.C."/>
            <person name="Siden-Kiamos I."/>
            <person name="Simpson M."/>
            <person name="Skupski M.P."/>
            <person name="Smith T."/>
            <person name="Spier E."/>
            <person name="Spradling A.C."/>
            <person name="Stapleton M."/>
            <person name="Strong R."/>
            <person name="Sun E."/>
            <person name="Svirskas R."/>
            <person name="Tector C."/>
            <person name="Turner R."/>
            <person name="Venter E."/>
            <person name="Wang A.H."/>
            <person name="Wang X."/>
            <person name="Wang Z.Y."/>
            <person name="Wassarman D.A."/>
            <person name="Weinstock G.M."/>
            <person name="Weissenbach J."/>
            <person name="Williams S.M."/>
            <person name="WoodageT"/>
            <person name="Worley K.C."/>
            <person name="Wu D."/>
            <person name="Yang S."/>
            <person name="Yao Q.A."/>
            <person name="Ye J."/>
            <person name="Yeh R.F."/>
            <person name="Zaveri J.S."/>
            <person name="Zhan M."/>
            <person name="Zhang G."/>
            <person name="Zhao Q."/>
            <person name="Zheng L."/>
            <person name="Zheng X.H."/>
            <person name="Zhong F.N."/>
            <person name="Zhong W."/>
            <person name="Zhou X."/>
            <person name="Zhu S."/>
            <person name="Zhu X."/>
            <person name="Smith H.O."/>
            <person name="Gibbs R.A."/>
            <person name="Myers E.W."/>
            <person name="Rubin G.M."/>
            <person name="Venter J.C."/>
        </authorList>
    </citation>
    <scope>NUCLEOTIDE SEQUENCE [LARGE SCALE GENOMIC DNA]</scope>
    <source>
        <strain evidence="5">Berkeley</strain>
    </source>
</reference>
<dbReference type="ExpressionAtlas" id="A0A0B4K6A7">
    <property type="expression patterns" value="baseline and differential"/>
</dbReference>
<feature type="compositionally biased region" description="Pro residues" evidence="2">
    <location>
        <begin position="189"/>
        <end position="198"/>
    </location>
</feature>
<feature type="compositionally biased region" description="Polar residues" evidence="2">
    <location>
        <begin position="18"/>
        <end position="41"/>
    </location>
</feature>
<dbReference type="AlphaFoldDB" id="A0A0B4K6A7"/>
<feature type="region of interest" description="Disordered" evidence="2">
    <location>
        <begin position="307"/>
        <end position="368"/>
    </location>
</feature>
<evidence type="ECO:0000256" key="1">
    <source>
        <dbReference type="SAM" id="Coils"/>
    </source>
</evidence>
<dbReference type="EMBL" id="AE014297">
    <property type="protein sequence ID" value="AFH06269.1"/>
    <property type="molecule type" value="Genomic_DNA"/>
</dbReference>
<dbReference type="RefSeq" id="NP_001246950.1">
    <property type="nucleotide sequence ID" value="NM_001260021.2"/>
</dbReference>
<feature type="compositionally biased region" description="Pro residues" evidence="2">
    <location>
        <begin position="789"/>
        <end position="815"/>
    </location>
</feature>
<evidence type="ECO:0000313" key="5">
    <source>
        <dbReference type="Proteomes" id="UP000000803"/>
    </source>
</evidence>
<dbReference type="FunCoup" id="A0A0B4K6A7">
    <property type="interactions" value="1"/>
</dbReference>
<reference evidence="3 5" key="3">
    <citation type="journal article" date="2002" name="Genome Biol.">
        <title>Annotation of the Drosophila melanogaster euchromatic genome: a systematic review.</title>
        <authorList>
            <person name="Misra S."/>
            <person name="Crosby M.A."/>
            <person name="Mungall C.J."/>
            <person name="Matthews B.B."/>
            <person name="Campbell K.S."/>
            <person name="Hradecky P."/>
            <person name="Huang Y."/>
            <person name="Kaminker J.S."/>
            <person name="Millburn G.H."/>
            <person name="Prochnik S.E."/>
            <person name="Smith C.D."/>
            <person name="Tupy J.L."/>
            <person name="Whitfied E.J."/>
            <person name="Bayraktaroglu L."/>
            <person name="Berman B.P."/>
            <person name="Bettencourt B.R."/>
            <person name="Celniker S.E."/>
            <person name="de Grey A.D."/>
            <person name="Drysdale R.A."/>
            <person name="Harris N.L."/>
            <person name="Richter J."/>
            <person name="Russo S."/>
            <person name="Schroeder A.J."/>
            <person name="Shu S.Q."/>
            <person name="Stapleton M."/>
            <person name="Yamada C."/>
            <person name="Ashburner M."/>
            <person name="Gelbart W.M."/>
            <person name="Rubin G.M."/>
            <person name="Lewis S.E."/>
        </authorList>
    </citation>
    <scope>GENOME REANNOTATION</scope>
    <source>
        <strain evidence="5">Berkeley</strain>
    </source>
</reference>
<dbReference type="Proteomes" id="UP000000803">
    <property type="component" value="Chromosome 3R"/>
</dbReference>
<feature type="region of interest" description="Disordered" evidence="2">
    <location>
        <begin position="186"/>
        <end position="221"/>
    </location>
</feature>
<feature type="coiled-coil region" evidence="1">
    <location>
        <begin position="83"/>
        <end position="117"/>
    </location>
</feature>
<accession>A0A0B4K6A7</accession>
<dbReference type="FlyBase" id="FBgn0037448">
    <property type="gene designation" value="CG15186"/>
</dbReference>
<dbReference type="OrthoDB" id="6363430at2759"/>
<evidence type="ECO:0000313" key="3">
    <source>
        <dbReference type="EMBL" id="AFH06269.1"/>
    </source>
</evidence>
<sequence length="1120" mass="120437">MHWLDGISLDDNLISGRASGSNGDNSDGNQRKSTQSSSSPTKAKRRRHAHYKLNSRLDRKSSRGMIYENEELRLRTININAEVERGQSDIKRLRRENEQLRREIWTLRDECDRLNKRFKAKLNEHEFGGCRGSGGSGGTCHAYRCSGGGRGSGGCDANSDDSDSCDTCRGADDGHCSDECCQEGGSCGPPKPPLPPEVPSHSSQSKNEDGNSSNQTKEPQPMHFDHLSVVSEETLSNPELMHVQQQEHLTIFPPTDAHGSQSTLPSMMGPLTPLTPIELVANQLNDLQAMVPPLSYFENILSQHMGARNAAQTPSPELGTSSSTTTGKTMRHTNGWDYNLQSPFTQRKYNDPSSPSRSPPPPVSTMTTFVPTSTLQTMPKIALNAPPQPHLADGGDIQTVAITTNAAQHALNSPKHFFAPIKPRLKLNTKLANQGQDLEQDDLPPGSPPPPLRDPPDIFVNNALASPYQRQVSPQVSPRHRRSTHSHCHARSHQRSRQRPQPSHCSLHRAVVDVAAAVGLGEVGPHSGSSVLDIYTAALAAAAAVRCSPLPAARSVEPIYATAQKPCQNMCISATSVTQPVMTITTQSNKTTTTRWPSPKRLASRAKAVGEAKGAAKSAENVSQTDSVNLESILNDIETISEDILAIQLEKSKSRDNLSHNNNKDDERAKKPYRSEMNLYLQYDGTNPTISPATTDTQTTEVGTTTPAVTTSSESGNSGSNKLVRRTRSLEREHTDSPAPHIPDPMAPFPDKCTYLGFEQLNQAAAGSGVPPQSPNDQRPPIAAKPNVPLKPPPPLPPARRPTMPTEPPPSPPPTTSASGVIGLPPNKSHLYKTLASAAAKRAIFRSSPSQLTRSLDVDPAVPDGEVGVAGDQSSAAANMDELTRRKARRVSIVCGSGQGGQQDDHVTTPVTTVPMATSSCVDLSTVLTHPAIKAFKMSHSTPNSPHSSRRRTNSNSMSAPPGIPVSSGHPEVGATASAPPSTTHHHHHRKEGSDPVPMTATVSRTKCSRRHSEGTVHTVHRNSAASGGAGGGHHHHSHSHHHPHSGMVISSNPHHSHHSHQDSNHETVTSLSDRNSNSFASSRESSTSFSMRSNRRKISVSSHTGGKIPWCGCWGNGCL</sequence>
<keyword evidence="5" id="KW-1185">Reference proteome</keyword>
<reference evidence="3 5" key="9">
    <citation type="journal article" date="2015" name="G3 (Bethesda)">
        <title>Gene Model Annotations for Drosophila melanogaster: Impact of High-Throughput Data.</title>
        <authorList>
            <consortium name="FlyBase Consortium"/>
            <person name="Matthews B.B."/>
            <person name="Dos Santos G."/>
            <person name="Crosby M.A."/>
            <person name="Emmert D.B."/>
            <person name="St Pierre S.E."/>
            <person name="Gramates L.S."/>
            <person name="Zhou P."/>
            <person name="Schroeder A.J."/>
            <person name="Falls K."/>
            <person name="Strelets V."/>
            <person name="Russo S.M."/>
            <person name="Gelbart W.M."/>
            <person name="null"/>
        </authorList>
    </citation>
    <scope>NUCLEOTIDE SEQUENCE [LARGE SCALE GENOMIC DNA]</scope>
    <source>
        <strain evidence="5">Berkeley</strain>
    </source>
</reference>
<feature type="compositionally biased region" description="Polar residues" evidence="2">
    <location>
        <begin position="310"/>
        <end position="319"/>
    </location>
</feature>
<feature type="compositionally biased region" description="Basic residues" evidence="2">
    <location>
        <begin position="478"/>
        <end position="498"/>
    </location>
</feature>
<feature type="compositionally biased region" description="Low complexity" evidence="2">
    <location>
        <begin position="1075"/>
        <end position="1093"/>
    </location>
</feature>
<dbReference type="InParanoid" id="A0A0B4K6A7"/>
<feature type="region of interest" description="Disordered" evidence="2">
    <location>
        <begin position="765"/>
        <end position="825"/>
    </location>
</feature>
<organism evidence="3 5">
    <name type="scientific">Drosophila melanogaster</name>
    <name type="common">Fruit fly</name>
    <dbReference type="NCBI Taxonomy" id="7227"/>
    <lineage>
        <taxon>Eukaryota</taxon>
        <taxon>Metazoa</taxon>
        <taxon>Ecdysozoa</taxon>
        <taxon>Arthropoda</taxon>
        <taxon>Hexapoda</taxon>
        <taxon>Insecta</taxon>
        <taxon>Pterygota</taxon>
        <taxon>Neoptera</taxon>
        <taxon>Endopterygota</taxon>
        <taxon>Diptera</taxon>
        <taxon>Brachycera</taxon>
        <taxon>Muscomorpha</taxon>
        <taxon>Ephydroidea</taxon>
        <taxon>Drosophilidae</taxon>
        <taxon>Drosophila</taxon>
        <taxon>Sophophora</taxon>
    </lineage>
</organism>
<reference evidence="3 5" key="5">
    <citation type="journal article" date="2002" name="Genome Biol.">
        <title>Heterochromatic sequences in a Drosophila whole-genome shotgun assembly.</title>
        <authorList>
            <person name="Hoskins R.A."/>
            <person name="Smith C.D."/>
            <person name="Carlson J.W."/>
            <person name="Carvalho A.B."/>
            <person name="Halpern A."/>
            <person name="Kaminker J.S."/>
            <person name="Kennedy C."/>
            <person name="Mungall C.J."/>
            <person name="Sullivan B.A."/>
            <person name="Sutton G.G."/>
            <person name="Yasuhara J.C."/>
            <person name="Wakimoto B.T."/>
            <person name="Myers E.W."/>
            <person name="Celniker S.E."/>
            <person name="Rubin G.M."/>
            <person name="Karpen G.H."/>
        </authorList>
    </citation>
    <scope>NUCLEOTIDE SEQUENCE [LARGE SCALE GENOMIC DNA]</scope>
    <source>
        <strain evidence="5">Berkeley</strain>
    </source>
</reference>
<protein>
    <submittedName>
        <fullName evidence="3">Uncharacterized protein, isoform F</fullName>
    </submittedName>
</protein>
<reference evidence="3 5" key="2">
    <citation type="journal article" date="2002" name="Genome Biol.">
        <title>Finishing a whole-genome shotgun: release 3 of the Drosophila melanogaster euchromatic genome sequence.</title>
        <authorList>
            <person name="Celniker S.E."/>
            <person name="Wheeler D.A."/>
            <person name="Kronmiller B."/>
            <person name="Carlson J.W."/>
            <person name="Halpern A."/>
            <person name="Patel S."/>
            <person name="Adams M."/>
            <person name="Champe M."/>
            <person name="Dugan S.P."/>
            <person name="Frise E."/>
            <person name="Hodgson A."/>
            <person name="George R.A."/>
            <person name="Hoskins R.A."/>
            <person name="Laverty T."/>
            <person name="Muzny D.M."/>
            <person name="Nelson C.R."/>
            <person name="Pacleb J.M."/>
            <person name="Park S."/>
            <person name="Pfeiffer B.D."/>
            <person name="Richards S."/>
            <person name="Sodergren E.J."/>
            <person name="Svirskas R."/>
            <person name="Tabor P.E."/>
            <person name="Wan K."/>
            <person name="Stapleton M."/>
            <person name="Sutton G.G."/>
            <person name="Venter C."/>
            <person name="Weinstock G."/>
            <person name="Scherer S.E."/>
            <person name="Myers E.W."/>
            <person name="Gibbs R.A."/>
            <person name="Rubin G.M."/>
        </authorList>
    </citation>
    <scope>NUCLEOTIDE SEQUENCE [LARGE SCALE GENOMIC DNA]</scope>
    <source>
        <strain evidence="5">Berkeley</strain>
    </source>
</reference>
<reference evidence="3 5" key="11">
    <citation type="journal article" date="2015" name="Genome Res.">
        <title>The Release 6 reference sequence of the Drosophila melanogaster genome.</title>
        <authorList>
            <person name="Hoskins R.A."/>
            <person name="Carlson J.W."/>
            <person name="Wan K.H."/>
            <person name="Park S."/>
            <person name="Mendez I."/>
            <person name="Galle S.E."/>
            <person name="Booth B.W."/>
            <person name="Pfeiffer B.D."/>
            <person name="George R.A."/>
            <person name="Svirskas R."/>
            <person name="Krzywinski M."/>
            <person name="Schein J."/>
            <person name="Accardo M.C."/>
            <person name="Damia E."/>
            <person name="Messina G."/>
            <person name="Mendez-Lago M."/>
            <person name="de Pablos B."/>
            <person name="Demakova O.V."/>
            <person name="Andreyeva E.N."/>
            <person name="Boldyreva L.V."/>
            <person name="Marra M."/>
            <person name="Carvalho A.B."/>
            <person name="Dimitri P."/>
            <person name="Villasante A."/>
            <person name="Zhimulev I.F."/>
            <person name="Rubin G.M."/>
            <person name="Karpen G.H."/>
            <person name="Celniker S.E."/>
        </authorList>
    </citation>
    <scope>NUCLEOTIDE SEQUENCE [LARGE SCALE GENOMIC DNA]</scope>
    <source>
        <strain evidence="5">Berkeley</strain>
    </source>
</reference>
<dbReference type="eggNOG" id="ENOG502S63P">
    <property type="taxonomic scope" value="Eukaryota"/>
</dbReference>
<reference evidence="3 5" key="10">
    <citation type="journal article" date="2015" name="G3 (Bethesda)">
        <title>Gene Model Annotations for Drosophila melanogaster: The Rule-Benders.</title>
        <authorList>
            <consortium name="FlyBase Consortium"/>
            <person name="Crosby M.A."/>
            <person name="Gramates L.S."/>
            <person name="Dos Santos G."/>
            <person name="Matthews B.B."/>
            <person name="St Pierre S.E."/>
            <person name="Zhou P."/>
            <person name="Schroeder A.J."/>
            <person name="Falls K."/>
            <person name="Emmert D.B."/>
            <person name="Russo S.M."/>
            <person name="Gelbart W.M."/>
            <person name="null"/>
        </authorList>
    </citation>
    <scope>NUCLEOTIDE SEQUENCE [LARGE SCALE GENOMIC DNA]</scope>
    <source>
        <strain evidence="5">Berkeley</strain>
    </source>
</reference>
<reference evidence="3 5" key="7">
    <citation type="journal article" date="2007" name="Science">
        <title>The Release 5.1 annotation of Drosophila melanogaster heterochromatin.</title>
        <authorList>
            <person name="Smith C.D."/>
            <person name="Shu S."/>
            <person name="Mungall C.J."/>
            <person name="Karpen G.H."/>
        </authorList>
    </citation>
    <scope>NUCLEOTIDE SEQUENCE [LARGE SCALE GENOMIC DNA]</scope>
    <source>
        <strain evidence="5">Berkeley</strain>
    </source>
</reference>
<dbReference type="VEuPathDB" id="VectorBase:FBgn0037448"/>
<feature type="region of interest" description="Disordered" evidence="2">
    <location>
        <begin position="15"/>
        <end position="49"/>
    </location>
</feature>
<name>A0A0B4K6A7_DROME</name>
<dbReference type="SMR" id="A0A0B4K6A7"/>